<evidence type="ECO:0000313" key="2">
    <source>
        <dbReference type="EMBL" id="RKF22392.1"/>
    </source>
</evidence>
<evidence type="ECO:0000256" key="1">
    <source>
        <dbReference type="SAM" id="Phobius"/>
    </source>
</evidence>
<comment type="caution">
    <text evidence="2">The sequence shown here is derived from an EMBL/GenBank/DDBJ whole genome shotgun (WGS) entry which is preliminary data.</text>
</comment>
<dbReference type="RefSeq" id="WP_120323591.1">
    <property type="nucleotide sequence ID" value="NZ_RAPF01000002.1"/>
</dbReference>
<dbReference type="AlphaFoldDB" id="A0A420ENZ3"/>
<keyword evidence="1" id="KW-0812">Transmembrane</keyword>
<reference evidence="2 3" key="1">
    <citation type="submission" date="2018-09" db="EMBL/GenBank/DDBJ databases">
        <title>Altererythrobacter spongiae sp. nov., isolated from a marine sponge.</title>
        <authorList>
            <person name="Zhuang L."/>
            <person name="Luo L."/>
        </authorList>
    </citation>
    <scope>NUCLEOTIDE SEQUENCE [LARGE SCALE GENOMIC DNA]</scope>
    <source>
        <strain evidence="2 3">HN-Y73</strain>
    </source>
</reference>
<feature type="transmembrane region" description="Helical" evidence="1">
    <location>
        <begin position="57"/>
        <end position="75"/>
    </location>
</feature>
<gene>
    <name evidence="2" type="ORF">D6851_03925</name>
</gene>
<keyword evidence="1" id="KW-1133">Transmembrane helix</keyword>
<protein>
    <recommendedName>
        <fullName evidence="4">Copper resistance protein D domain-containing protein</fullName>
    </recommendedName>
</protein>
<organism evidence="2 3">
    <name type="scientific">Altericroceibacterium spongiae</name>
    <dbReference type="NCBI Taxonomy" id="2320269"/>
    <lineage>
        <taxon>Bacteria</taxon>
        <taxon>Pseudomonadati</taxon>
        <taxon>Pseudomonadota</taxon>
        <taxon>Alphaproteobacteria</taxon>
        <taxon>Sphingomonadales</taxon>
        <taxon>Erythrobacteraceae</taxon>
        <taxon>Altericroceibacterium</taxon>
    </lineage>
</organism>
<sequence length="154" mass="17656">MDDIIIARAIHILSVLFWIGGVAFVTLVVMPSIRGSTAPDERLAAFHRIEGRFAPQARVWVVLAGVSGFWMIHRAQMWDRFAYPQFWWMHAMAALWAIFFAMLFLVEPLFLHRRMQNSPDPGRDFRRMERLHRILLLLGVVTVLGAAAGSHGLF</sequence>
<keyword evidence="1" id="KW-0472">Membrane</keyword>
<dbReference type="EMBL" id="RAPF01000002">
    <property type="protein sequence ID" value="RKF22392.1"/>
    <property type="molecule type" value="Genomic_DNA"/>
</dbReference>
<proteinExistence type="predicted"/>
<keyword evidence="3" id="KW-1185">Reference proteome</keyword>
<feature type="transmembrane region" description="Helical" evidence="1">
    <location>
        <begin position="87"/>
        <end position="110"/>
    </location>
</feature>
<dbReference type="Proteomes" id="UP000284395">
    <property type="component" value="Unassembled WGS sequence"/>
</dbReference>
<name>A0A420ENZ3_9SPHN</name>
<evidence type="ECO:0008006" key="4">
    <source>
        <dbReference type="Google" id="ProtNLM"/>
    </source>
</evidence>
<feature type="transmembrane region" description="Helical" evidence="1">
    <location>
        <begin position="131"/>
        <end position="153"/>
    </location>
</feature>
<accession>A0A420ENZ3</accession>
<dbReference type="OrthoDB" id="7356530at2"/>
<feature type="transmembrane region" description="Helical" evidence="1">
    <location>
        <begin position="6"/>
        <end position="29"/>
    </location>
</feature>
<evidence type="ECO:0000313" key="3">
    <source>
        <dbReference type="Proteomes" id="UP000284395"/>
    </source>
</evidence>